<protein>
    <submittedName>
        <fullName evidence="1">Uncharacterized protein</fullName>
    </submittedName>
</protein>
<dbReference type="GeneID" id="300114409"/>
<dbReference type="EMBL" id="CP031742">
    <property type="protein sequence ID" value="AXQ54795.1"/>
    <property type="molecule type" value="Genomic_DNA"/>
</dbReference>
<dbReference type="Proteomes" id="UP000259636">
    <property type="component" value="Chromosome"/>
</dbReference>
<proteinExistence type="predicted"/>
<gene>
    <name evidence="1" type="ORF">D0C37_09385</name>
</gene>
<reference evidence="1 2" key="1">
    <citation type="submission" date="2018-08" db="EMBL/GenBank/DDBJ databases">
        <authorList>
            <person name="Ferrada E.E."/>
            <person name="Latorre B.A."/>
        </authorList>
    </citation>
    <scope>NUCLEOTIDE SEQUENCE [LARGE SCALE GENOMIC DNA]</scope>
    <source>
        <strain evidence="1 2">VK-A60T</strain>
    </source>
</reference>
<organism evidence="1 2">
    <name type="scientific">Streptomyces koyangensis</name>
    <dbReference type="NCBI Taxonomy" id="188770"/>
    <lineage>
        <taxon>Bacteria</taxon>
        <taxon>Bacillati</taxon>
        <taxon>Actinomycetota</taxon>
        <taxon>Actinomycetes</taxon>
        <taxon>Kitasatosporales</taxon>
        <taxon>Streptomycetaceae</taxon>
        <taxon>Streptomyces</taxon>
        <taxon>Streptomyces aurantiacus group</taxon>
    </lineage>
</organism>
<dbReference type="RefSeq" id="WP_101279230.1">
    <property type="nucleotide sequence ID" value="NZ_CP031742.1"/>
</dbReference>
<dbReference type="KEGG" id="sky:D0C37_09385"/>
<name>A0A385D8W8_9ACTN</name>
<sequence>MPTDAARNLEQPLRGTGGLLLCRAAPDAVAPAAVLLRRPMLLAPAGRGWSVLVPTGLSWQGEEEPVDLVLDGWAAALAVGAPWPVLALWWDAGRAGFSLASGVRRPVGYVWLADGTPAGEDEAMRTFAGRLGLDPVHAVQALDGLTRPDAEADAAARLRGVLAVLAHAGLALPTGLVPVRPADALAEAAWTARGVRRTDRAGWREVVRPELVEASVVGPLMRGRRARLLAAAHLVAGSALGLWGLGRRSGGWAAAGGLLVAQGIAGLAYDRFRSDGARLPVPPD</sequence>
<accession>A0A385D8W8</accession>
<evidence type="ECO:0000313" key="2">
    <source>
        <dbReference type="Proteomes" id="UP000259636"/>
    </source>
</evidence>
<dbReference type="AlphaFoldDB" id="A0A385D8W8"/>
<evidence type="ECO:0000313" key="1">
    <source>
        <dbReference type="EMBL" id="AXQ54795.1"/>
    </source>
</evidence>